<dbReference type="EMBL" id="JAZHOU010000002">
    <property type="protein sequence ID" value="MEF3078640.1"/>
    <property type="molecule type" value="Genomic_DNA"/>
</dbReference>
<dbReference type="RefSeq" id="WP_331809422.1">
    <property type="nucleotide sequence ID" value="NZ_JAZHOU010000002.1"/>
</dbReference>
<feature type="transmembrane region" description="Helical" evidence="1">
    <location>
        <begin position="66"/>
        <end position="83"/>
    </location>
</feature>
<keyword evidence="1" id="KW-1133">Transmembrane helix</keyword>
<evidence type="ECO:0000256" key="1">
    <source>
        <dbReference type="SAM" id="Phobius"/>
    </source>
</evidence>
<evidence type="ECO:0000313" key="3">
    <source>
        <dbReference type="Proteomes" id="UP001356704"/>
    </source>
</evidence>
<gene>
    <name evidence="2" type="ORF">V1468_06475</name>
</gene>
<sequence>MGKLLGKFDFVLILLQCFGLQFVFTGIYRLYVAYNAEEWDALLGKSTNTYQTIIEARLGEFLTNDLYSKLIIAISIIALVLVLNRIYKVGIVNNVVVLILTLIFTRTLFFVSPYFIWKIEYFSQLLGESIKSTFLMSGLFFLVLGLAVIWKSLVLNVTSRQNTQ</sequence>
<protein>
    <recommendedName>
        <fullName evidence="4">Exosortase/archaeosortase family protein</fullName>
    </recommendedName>
</protein>
<feature type="transmembrane region" description="Helical" evidence="1">
    <location>
        <begin position="129"/>
        <end position="150"/>
    </location>
</feature>
<proteinExistence type="predicted"/>
<accession>A0ABU7W549</accession>
<evidence type="ECO:0000313" key="2">
    <source>
        <dbReference type="EMBL" id="MEF3078640.1"/>
    </source>
</evidence>
<reference evidence="2 3" key="1">
    <citation type="submission" date="2024-02" db="EMBL/GenBank/DDBJ databases">
        <title>Winogradskyella poriferorum JCM 12885.</title>
        <authorList>
            <person name="Zhang D.-F."/>
            <person name="Fu Z.-Y."/>
        </authorList>
    </citation>
    <scope>NUCLEOTIDE SEQUENCE [LARGE SCALE GENOMIC DNA]</scope>
    <source>
        <strain evidence="2 3">JCM 12885</strain>
    </source>
</reference>
<organism evidence="2 3">
    <name type="scientific">Winogradskyella poriferorum</name>
    <dbReference type="NCBI Taxonomy" id="307627"/>
    <lineage>
        <taxon>Bacteria</taxon>
        <taxon>Pseudomonadati</taxon>
        <taxon>Bacteroidota</taxon>
        <taxon>Flavobacteriia</taxon>
        <taxon>Flavobacteriales</taxon>
        <taxon>Flavobacteriaceae</taxon>
        <taxon>Winogradskyella</taxon>
    </lineage>
</organism>
<keyword evidence="1" id="KW-0812">Transmembrane</keyword>
<feature type="transmembrane region" description="Helical" evidence="1">
    <location>
        <begin position="95"/>
        <end position="117"/>
    </location>
</feature>
<name>A0ABU7W549_9FLAO</name>
<keyword evidence="3" id="KW-1185">Reference proteome</keyword>
<keyword evidence="1" id="KW-0472">Membrane</keyword>
<comment type="caution">
    <text evidence="2">The sequence shown here is derived from an EMBL/GenBank/DDBJ whole genome shotgun (WGS) entry which is preliminary data.</text>
</comment>
<dbReference type="Proteomes" id="UP001356704">
    <property type="component" value="Unassembled WGS sequence"/>
</dbReference>
<feature type="transmembrane region" description="Helical" evidence="1">
    <location>
        <begin position="12"/>
        <end position="31"/>
    </location>
</feature>
<evidence type="ECO:0008006" key="4">
    <source>
        <dbReference type="Google" id="ProtNLM"/>
    </source>
</evidence>